<evidence type="ECO:0000256" key="1">
    <source>
        <dbReference type="ARBA" id="ARBA00004141"/>
    </source>
</evidence>
<dbReference type="GO" id="GO:0015171">
    <property type="term" value="F:amino acid transmembrane transporter activity"/>
    <property type="evidence" value="ECO:0007669"/>
    <property type="project" value="TreeGrafter"/>
</dbReference>
<evidence type="ECO:0000259" key="6">
    <source>
        <dbReference type="Pfam" id="PF00324"/>
    </source>
</evidence>
<feature type="transmembrane region" description="Helical" evidence="5">
    <location>
        <begin position="75"/>
        <end position="102"/>
    </location>
</feature>
<sequence length="171" mass="19269">MVENGTEMPPTKRDSVWLKAKDLYMISFEVNSKSLLFKPSNKSLNDVTDIVQGCIVTAYLVGPGRTLARGGLTMTLATSIAICSVVWTLFFMLLLKIAAYILSRGASPEFYLTDFLPKSVGFVLLWNYWYAYALLFPFEVNMANLIIQFRDPPATKQGTIEGRYPWPPKHS</sequence>
<reference evidence="7 8" key="1">
    <citation type="submission" date="2021-01" db="EMBL/GenBank/DDBJ databases">
        <title>Chromosome-level genome assembly of a human fungal pathogen reveals clustering of transcriptionally co-regulated genes.</title>
        <authorList>
            <person name="Voorhies M."/>
            <person name="Cohen S."/>
            <person name="Shea T.P."/>
            <person name="Petrus S."/>
            <person name="Munoz J.F."/>
            <person name="Poplawski S."/>
            <person name="Goldman W.E."/>
            <person name="Michael T."/>
            <person name="Cuomo C.A."/>
            <person name="Sil A."/>
            <person name="Beyhan S."/>
        </authorList>
    </citation>
    <scope>NUCLEOTIDE SEQUENCE [LARGE SCALE GENOMIC DNA]</scope>
    <source>
        <strain evidence="7 8">G184AR</strain>
    </source>
</reference>
<evidence type="ECO:0000256" key="3">
    <source>
        <dbReference type="ARBA" id="ARBA00022989"/>
    </source>
</evidence>
<accession>A0A8H7Z8C5</accession>
<gene>
    <name evidence="7" type="ORF">I7I52_02247</name>
</gene>
<dbReference type="PANTHER" id="PTHR43341:SF36">
    <property type="entry name" value="PROLINE-SPECIFIC PERMEASE"/>
    <property type="match status" value="1"/>
</dbReference>
<dbReference type="OrthoDB" id="3900342at2759"/>
<dbReference type="GO" id="GO:0016020">
    <property type="term" value="C:membrane"/>
    <property type="evidence" value="ECO:0007669"/>
    <property type="project" value="UniProtKB-SubCell"/>
</dbReference>
<feature type="transmembrane region" description="Helical" evidence="5">
    <location>
        <begin position="122"/>
        <end position="140"/>
    </location>
</feature>
<protein>
    <submittedName>
        <fullName evidence="7">Proline-specific permease</fullName>
    </submittedName>
</protein>
<dbReference type="Gene3D" id="1.20.1740.10">
    <property type="entry name" value="Amino acid/polyamine transporter I"/>
    <property type="match status" value="1"/>
</dbReference>
<dbReference type="Proteomes" id="UP000670092">
    <property type="component" value="Unassembled WGS sequence"/>
</dbReference>
<evidence type="ECO:0000256" key="4">
    <source>
        <dbReference type="ARBA" id="ARBA00023136"/>
    </source>
</evidence>
<keyword evidence="3 5" id="KW-1133">Transmembrane helix</keyword>
<dbReference type="VEuPathDB" id="FungiDB:I7I52_02247"/>
<keyword evidence="4 5" id="KW-0472">Membrane</keyword>
<name>A0A8H7Z8C5_AJECA</name>
<evidence type="ECO:0000313" key="7">
    <source>
        <dbReference type="EMBL" id="KAG5304043.1"/>
    </source>
</evidence>
<dbReference type="AlphaFoldDB" id="A0A8H7Z8C5"/>
<dbReference type="EMBL" id="JAEVHI010000001">
    <property type="protein sequence ID" value="KAG5304043.1"/>
    <property type="molecule type" value="Genomic_DNA"/>
</dbReference>
<evidence type="ECO:0000256" key="2">
    <source>
        <dbReference type="ARBA" id="ARBA00022692"/>
    </source>
</evidence>
<dbReference type="InterPro" id="IPR050524">
    <property type="entry name" value="APC_YAT"/>
</dbReference>
<comment type="caution">
    <text evidence="7">The sequence shown here is derived from an EMBL/GenBank/DDBJ whole genome shotgun (WGS) entry which is preliminary data.</text>
</comment>
<dbReference type="InterPro" id="IPR004841">
    <property type="entry name" value="AA-permease/SLC12A_dom"/>
</dbReference>
<organism evidence="7 8">
    <name type="scientific">Ajellomyces capsulatus</name>
    <name type="common">Darling's disease fungus</name>
    <name type="synonym">Histoplasma capsulatum</name>
    <dbReference type="NCBI Taxonomy" id="5037"/>
    <lineage>
        <taxon>Eukaryota</taxon>
        <taxon>Fungi</taxon>
        <taxon>Dikarya</taxon>
        <taxon>Ascomycota</taxon>
        <taxon>Pezizomycotina</taxon>
        <taxon>Eurotiomycetes</taxon>
        <taxon>Eurotiomycetidae</taxon>
        <taxon>Onygenales</taxon>
        <taxon>Ajellomycetaceae</taxon>
        <taxon>Histoplasma</taxon>
    </lineage>
</organism>
<evidence type="ECO:0000313" key="8">
    <source>
        <dbReference type="Proteomes" id="UP000670092"/>
    </source>
</evidence>
<dbReference type="Pfam" id="PF00324">
    <property type="entry name" value="AA_permease"/>
    <property type="match status" value="1"/>
</dbReference>
<dbReference type="PANTHER" id="PTHR43341">
    <property type="entry name" value="AMINO ACID PERMEASE"/>
    <property type="match status" value="1"/>
</dbReference>
<proteinExistence type="predicted"/>
<comment type="subcellular location">
    <subcellularLocation>
        <location evidence="1">Membrane</location>
        <topology evidence="1">Multi-pass membrane protein</topology>
    </subcellularLocation>
</comment>
<evidence type="ECO:0000256" key="5">
    <source>
        <dbReference type="SAM" id="Phobius"/>
    </source>
</evidence>
<keyword evidence="2 5" id="KW-0812">Transmembrane</keyword>
<feature type="domain" description="Amino acid permease/ SLC12A" evidence="6">
    <location>
        <begin position="53"/>
        <end position="149"/>
    </location>
</feature>